<sequence>MPRVTRPPGPRQSPSRWPLYFLLPTCIILLSYSNYVMNFNASNAVDTSTTYVEAGGVVGGRDEREGVVGAPVSARTLYYPLNHVTYNLKSDTIILHSLDSESLTVMQNTGESVTRKPGSIPWTWNGQQRHHYPFTQISPISSTYDESKCSYVEERPTIMSRVKTGTNCFACNAGHLVINVINPLMVWFFYSRWGRIPGGGLKEDDVESVKEDMKEYLFLVGSDVRINNVAFGGGTGKGGGTPSFLFDFVLRSFNEWRDMGEYLSSKGDNICFRNIVITSPHRAGTWDAMYGTLKGRFGTGGFYEGFWVGVREVVGRVYGFEFGGGEQGENKRWKEGDLGRKIKVVWPWRGGGRSRDDGNRDLLERVFGDRFNFHILDGPDFTWHGPNEAAREQVAKKTMGIIRDADVMIGLFGANLWNSLLMRSGSILIELKAPYGYCGNENGRTLSNHNHLSFYSGDSRSMAVAKVGTLYTEEFLKELADEIEDLYKFEVLNQPQEKPSGECLFKWPEEDWKKNNNGRILTRPEDRFCYLEKSQKGWYQLKDKGGWDNNCEKNQGKVNEAYLEEESMFCPEFCRE</sequence>
<evidence type="ECO:0000256" key="1">
    <source>
        <dbReference type="SAM" id="Phobius"/>
    </source>
</evidence>
<proteinExistence type="predicted"/>
<dbReference type="AlphaFoldDB" id="A0A9W7E215"/>
<organism evidence="2 3">
    <name type="scientific">Triparma laevis f. inornata</name>
    <dbReference type="NCBI Taxonomy" id="1714386"/>
    <lineage>
        <taxon>Eukaryota</taxon>
        <taxon>Sar</taxon>
        <taxon>Stramenopiles</taxon>
        <taxon>Ochrophyta</taxon>
        <taxon>Bolidophyceae</taxon>
        <taxon>Parmales</taxon>
        <taxon>Triparmaceae</taxon>
        <taxon>Triparma</taxon>
    </lineage>
</organism>
<protein>
    <submittedName>
        <fullName evidence="2">Uncharacterized protein</fullName>
    </submittedName>
</protein>
<keyword evidence="1" id="KW-0472">Membrane</keyword>
<name>A0A9W7E215_9STRA</name>
<feature type="transmembrane region" description="Helical" evidence="1">
    <location>
        <begin position="20"/>
        <end position="37"/>
    </location>
</feature>
<keyword evidence="1" id="KW-1133">Transmembrane helix</keyword>
<keyword evidence="1" id="KW-0812">Transmembrane</keyword>
<accession>A0A9W7E215</accession>
<reference evidence="3" key="1">
    <citation type="journal article" date="2023" name="Commun. Biol.">
        <title>Genome analysis of Parmales, the sister group of diatoms, reveals the evolutionary specialization of diatoms from phago-mixotrophs to photoautotrophs.</title>
        <authorList>
            <person name="Ban H."/>
            <person name="Sato S."/>
            <person name="Yoshikawa S."/>
            <person name="Yamada K."/>
            <person name="Nakamura Y."/>
            <person name="Ichinomiya M."/>
            <person name="Sato N."/>
            <person name="Blanc-Mathieu R."/>
            <person name="Endo H."/>
            <person name="Kuwata A."/>
            <person name="Ogata H."/>
        </authorList>
    </citation>
    <scope>NUCLEOTIDE SEQUENCE [LARGE SCALE GENOMIC DNA]</scope>
</reference>
<comment type="caution">
    <text evidence="2">The sequence shown here is derived from an EMBL/GenBank/DDBJ whole genome shotgun (WGS) entry which is preliminary data.</text>
</comment>
<evidence type="ECO:0000313" key="3">
    <source>
        <dbReference type="Proteomes" id="UP001162640"/>
    </source>
</evidence>
<evidence type="ECO:0000313" key="2">
    <source>
        <dbReference type="EMBL" id="GMH59278.1"/>
    </source>
</evidence>
<gene>
    <name evidence="2" type="ORF">TL16_g02797</name>
</gene>
<dbReference type="Proteomes" id="UP001162640">
    <property type="component" value="Unassembled WGS sequence"/>
</dbReference>
<dbReference type="EMBL" id="BLQM01000070">
    <property type="protein sequence ID" value="GMH59278.1"/>
    <property type="molecule type" value="Genomic_DNA"/>
</dbReference>